<evidence type="ECO:0000313" key="3">
    <source>
        <dbReference type="Proteomes" id="UP000827092"/>
    </source>
</evidence>
<feature type="chain" id="PRO_5043955739" evidence="1">
    <location>
        <begin position="23"/>
        <end position="122"/>
    </location>
</feature>
<dbReference type="AlphaFoldDB" id="A0AAV6UFG6"/>
<reference evidence="2 3" key="1">
    <citation type="journal article" date="2022" name="Nat. Ecol. Evol.">
        <title>A masculinizing supergene underlies an exaggerated male reproductive morph in a spider.</title>
        <authorList>
            <person name="Hendrickx F."/>
            <person name="De Corte Z."/>
            <person name="Sonet G."/>
            <person name="Van Belleghem S.M."/>
            <person name="Kostlbacher S."/>
            <person name="Vangestel C."/>
        </authorList>
    </citation>
    <scope>NUCLEOTIDE SEQUENCE [LARGE SCALE GENOMIC DNA]</scope>
    <source>
        <strain evidence="2">W744_W776</strain>
    </source>
</reference>
<dbReference type="Proteomes" id="UP000827092">
    <property type="component" value="Unassembled WGS sequence"/>
</dbReference>
<dbReference type="EMBL" id="JAFNEN010000427">
    <property type="protein sequence ID" value="KAG8183222.1"/>
    <property type="molecule type" value="Genomic_DNA"/>
</dbReference>
<comment type="caution">
    <text evidence="2">The sequence shown here is derived from an EMBL/GenBank/DDBJ whole genome shotgun (WGS) entry which is preliminary data.</text>
</comment>
<feature type="signal peptide" evidence="1">
    <location>
        <begin position="1"/>
        <end position="22"/>
    </location>
</feature>
<name>A0AAV6UFG6_9ARAC</name>
<accession>A0AAV6UFG6</accession>
<keyword evidence="1" id="KW-0732">Signal</keyword>
<gene>
    <name evidence="2" type="ORF">JTE90_005671</name>
</gene>
<organism evidence="2 3">
    <name type="scientific">Oedothorax gibbosus</name>
    <dbReference type="NCBI Taxonomy" id="931172"/>
    <lineage>
        <taxon>Eukaryota</taxon>
        <taxon>Metazoa</taxon>
        <taxon>Ecdysozoa</taxon>
        <taxon>Arthropoda</taxon>
        <taxon>Chelicerata</taxon>
        <taxon>Arachnida</taxon>
        <taxon>Araneae</taxon>
        <taxon>Araneomorphae</taxon>
        <taxon>Entelegynae</taxon>
        <taxon>Araneoidea</taxon>
        <taxon>Linyphiidae</taxon>
        <taxon>Erigoninae</taxon>
        <taxon>Oedothorax</taxon>
    </lineage>
</organism>
<keyword evidence="3" id="KW-1185">Reference proteome</keyword>
<evidence type="ECO:0000313" key="2">
    <source>
        <dbReference type="EMBL" id="KAG8183222.1"/>
    </source>
</evidence>
<evidence type="ECO:0000256" key="1">
    <source>
        <dbReference type="SAM" id="SignalP"/>
    </source>
</evidence>
<proteinExistence type="predicted"/>
<protein>
    <submittedName>
        <fullName evidence="2">Uncharacterized protein</fullName>
    </submittedName>
</protein>
<sequence length="122" mass="13388">MKTISAVLLVCALLQQCIDVHGIRRGGGSKCREDMMALCNAANGIIKQSSIACTQTLNMPEISCSGRDNSKIKNWYRNLSSEQQEQAKACSKSVLTQAIETANIQADCKEKMQGMIEKISQF</sequence>